<evidence type="ECO:0000256" key="3">
    <source>
        <dbReference type="ARBA" id="ARBA00023163"/>
    </source>
</evidence>
<evidence type="ECO:0000256" key="4">
    <source>
        <dbReference type="PROSITE-ProRule" id="PRU00335"/>
    </source>
</evidence>
<dbReference type="InterPro" id="IPR050109">
    <property type="entry name" value="HTH-type_TetR-like_transc_reg"/>
</dbReference>
<name>A0A081N8Y1_9GAMM</name>
<dbReference type="Pfam" id="PF00440">
    <property type="entry name" value="TetR_N"/>
    <property type="match status" value="1"/>
</dbReference>
<feature type="DNA-binding region" description="H-T-H motif" evidence="4">
    <location>
        <begin position="33"/>
        <end position="52"/>
    </location>
</feature>
<dbReference type="eggNOG" id="COG1309">
    <property type="taxonomic scope" value="Bacteria"/>
</dbReference>
<keyword evidence="2 4" id="KW-0238">DNA-binding</keyword>
<evidence type="ECO:0000256" key="2">
    <source>
        <dbReference type="ARBA" id="ARBA00023125"/>
    </source>
</evidence>
<dbReference type="Gene3D" id="1.10.357.10">
    <property type="entry name" value="Tetracycline Repressor, domain 2"/>
    <property type="match status" value="1"/>
</dbReference>
<dbReference type="Proteomes" id="UP000028006">
    <property type="component" value="Unassembled WGS sequence"/>
</dbReference>
<evidence type="ECO:0000313" key="7">
    <source>
        <dbReference type="Proteomes" id="UP000028006"/>
    </source>
</evidence>
<dbReference type="EMBL" id="JOKG01000002">
    <property type="protein sequence ID" value="KEQ14904.1"/>
    <property type="molecule type" value="Genomic_DNA"/>
</dbReference>
<dbReference type="PROSITE" id="PS01081">
    <property type="entry name" value="HTH_TETR_1"/>
    <property type="match status" value="1"/>
</dbReference>
<comment type="caution">
    <text evidence="6">The sequence shown here is derived from an EMBL/GenBank/DDBJ whole genome shotgun (WGS) entry which is preliminary data.</text>
</comment>
<evidence type="ECO:0000259" key="5">
    <source>
        <dbReference type="PROSITE" id="PS50977"/>
    </source>
</evidence>
<organism evidence="6 7">
    <name type="scientific">Endozoicomonas montiporae</name>
    <dbReference type="NCBI Taxonomy" id="1027273"/>
    <lineage>
        <taxon>Bacteria</taxon>
        <taxon>Pseudomonadati</taxon>
        <taxon>Pseudomonadota</taxon>
        <taxon>Gammaproteobacteria</taxon>
        <taxon>Oceanospirillales</taxon>
        <taxon>Endozoicomonadaceae</taxon>
        <taxon>Endozoicomonas</taxon>
    </lineage>
</organism>
<dbReference type="GO" id="GO:0000976">
    <property type="term" value="F:transcription cis-regulatory region binding"/>
    <property type="evidence" value="ECO:0007669"/>
    <property type="project" value="TreeGrafter"/>
</dbReference>
<keyword evidence="1" id="KW-0805">Transcription regulation</keyword>
<dbReference type="GO" id="GO:0003700">
    <property type="term" value="F:DNA-binding transcription factor activity"/>
    <property type="evidence" value="ECO:0007669"/>
    <property type="project" value="TreeGrafter"/>
</dbReference>
<dbReference type="PRINTS" id="PR00455">
    <property type="entry name" value="HTHTETR"/>
</dbReference>
<dbReference type="SUPFAM" id="SSF46689">
    <property type="entry name" value="Homeodomain-like"/>
    <property type="match status" value="1"/>
</dbReference>
<dbReference type="RefSeq" id="WP_034875059.1">
    <property type="nucleotide sequence ID" value="NZ_JOKG01000002.1"/>
</dbReference>
<gene>
    <name evidence="6" type="ORF">GZ77_11645</name>
</gene>
<dbReference type="InterPro" id="IPR001647">
    <property type="entry name" value="HTH_TetR"/>
</dbReference>
<feature type="domain" description="HTH tetR-type" evidence="5">
    <location>
        <begin position="10"/>
        <end position="70"/>
    </location>
</feature>
<dbReference type="PANTHER" id="PTHR30055">
    <property type="entry name" value="HTH-TYPE TRANSCRIPTIONAL REGULATOR RUTR"/>
    <property type="match status" value="1"/>
</dbReference>
<accession>A0A081N8Y1</accession>
<evidence type="ECO:0000313" key="6">
    <source>
        <dbReference type="EMBL" id="KEQ14904.1"/>
    </source>
</evidence>
<dbReference type="InterPro" id="IPR036271">
    <property type="entry name" value="Tet_transcr_reg_TetR-rel_C_sf"/>
</dbReference>
<dbReference type="PANTHER" id="PTHR30055:SF224">
    <property type="entry name" value="TRANSCRIPTIONAL REGULATOR TETR FAMILY"/>
    <property type="match status" value="1"/>
</dbReference>
<dbReference type="Pfam" id="PF14246">
    <property type="entry name" value="TetR_C_7"/>
    <property type="match status" value="1"/>
</dbReference>
<protein>
    <recommendedName>
        <fullName evidence="5">HTH tetR-type domain-containing protein</fullName>
    </recommendedName>
</protein>
<keyword evidence="7" id="KW-1185">Reference proteome</keyword>
<dbReference type="PROSITE" id="PS50977">
    <property type="entry name" value="HTH_TETR_2"/>
    <property type="match status" value="1"/>
</dbReference>
<reference evidence="6 7" key="1">
    <citation type="submission" date="2014-06" db="EMBL/GenBank/DDBJ databases">
        <title>Whole Genome Sequences of Three Symbiotic Endozoicomonas Bacteria.</title>
        <authorList>
            <person name="Neave M.J."/>
            <person name="Apprill A."/>
            <person name="Voolstra C.R."/>
        </authorList>
    </citation>
    <scope>NUCLEOTIDE SEQUENCE [LARGE SCALE GENOMIC DNA]</scope>
    <source>
        <strain evidence="6 7">LMG 24815</strain>
    </source>
</reference>
<dbReference type="AlphaFoldDB" id="A0A081N8Y1"/>
<dbReference type="InterPro" id="IPR039536">
    <property type="entry name" value="TetR_C_Proteobacteria"/>
</dbReference>
<dbReference type="SUPFAM" id="SSF48498">
    <property type="entry name" value="Tetracyclin repressor-like, C-terminal domain"/>
    <property type="match status" value="1"/>
</dbReference>
<keyword evidence="3" id="KW-0804">Transcription</keyword>
<dbReference type="FunFam" id="1.10.10.60:FF:000141">
    <property type="entry name" value="TetR family transcriptional regulator"/>
    <property type="match status" value="1"/>
</dbReference>
<dbReference type="InterPro" id="IPR023772">
    <property type="entry name" value="DNA-bd_HTH_TetR-type_CS"/>
</dbReference>
<proteinExistence type="predicted"/>
<sequence length="205" mass="23263">MAEKTLTRSQQKRASILEAATNEFKERGVQGASMDRISERAGVSKRTVYNHFPSKEELFLDIANSLWQRVKAAESMEYVSERPLAEQLKGFALATMNLYAVDDYICLSRCILAEYMHSETLARQAMAKISEDDSGLVRWLQAGINDKRLVSGDPEFMATQLIYLLKGFGFWPQAIGHSPLLTPEQQQEVVESTIAMFLNQYELKE</sequence>
<evidence type="ECO:0000256" key="1">
    <source>
        <dbReference type="ARBA" id="ARBA00023015"/>
    </source>
</evidence>
<dbReference type="InterPro" id="IPR009057">
    <property type="entry name" value="Homeodomain-like_sf"/>
</dbReference>
<dbReference type="Gene3D" id="1.10.10.60">
    <property type="entry name" value="Homeodomain-like"/>
    <property type="match status" value="1"/>
</dbReference>